<dbReference type="PANTHER" id="PTHR11954">
    <property type="entry name" value="D-DOPACHROME DECARBOXYLASE"/>
    <property type="match status" value="1"/>
</dbReference>
<reference evidence="10" key="3">
    <citation type="submission" date="2025-08" db="UniProtKB">
        <authorList>
            <consortium name="Ensembl"/>
        </authorList>
    </citation>
    <scope>IDENTIFICATION</scope>
    <source>
        <strain evidence="10">HNI</strain>
    </source>
</reference>
<evidence type="ECO:0000256" key="4">
    <source>
        <dbReference type="ARBA" id="ARBA00022490"/>
    </source>
</evidence>
<dbReference type="EC" id="4.1.1.84" evidence="9"/>
<dbReference type="AlphaFoldDB" id="A0A3P9LW83"/>
<organism evidence="10 11">
    <name type="scientific">Oryzias latipes</name>
    <name type="common">Japanese rice fish</name>
    <name type="synonym">Japanese killifish</name>
    <dbReference type="NCBI Taxonomy" id="8090"/>
    <lineage>
        <taxon>Eukaryota</taxon>
        <taxon>Metazoa</taxon>
        <taxon>Chordata</taxon>
        <taxon>Craniata</taxon>
        <taxon>Vertebrata</taxon>
        <taxon>Euteleostomi</taxon>
        <taxon>Actinopterygii</taxon>
        <taxon>Neopterygii</taxon>
        <taxon>Teleostei</taxon>
        <taxon>Neoteleostei</taxon>
        <taxon>Acanthomorphata</taxon>
        <taxon>Ovalentaria</taxon>
        <taxon>Atherinomorphae</taxon>
        <taxon>Beloniformes</taxon>
        <taxon>Adrianichthyidae</taxon>
        <taxon>Oryziinae</taxon>
        <taxon>Oryzias</taxon>
    </lineage>
</organism>
<reference evidence="10" key="4">
    <citation type="submission" date="2025-09" db="UniProtKB">
        <authorList>
            <consortium name="Ensembl"/>
        </authorList>
    </citation>
    <scope>IDENTIFICATION</scope>
    <source>
        <strain evidence="10">HNI</strain>
    </source>
</reference>
<comment type="subunit">
    <text evidence="3">Homotrimer.</text>
</comment>
<dbReference type="InterPro" id="IPR001398">
    <property type="entry name" value="Macrophage_inhib_fac"/>
</dbReference>
<proteinExistence type="inferred from homology"/>
<dbReference type="PANTHER" id="PTHR11954:SF22">
    <property type="entry name" value="D-DOPACHROME DECARBOXYLASE"/>
    <property type="match status" value="1"/>
</dbReference>
<accession>A0A3P9LW83</accession>
<dbReference type="SUPFAM" id="SSF55331">
    <property type="entry name" value="Tautomerase/MIF"/>
    <property type="match status" value="1"/>
</dbReference>
<keyword evidence="5" id="KW-0007">Acetylation</keyword>
<comment type="similarity">
    <text evidence="2">Belongs to the MIF family.</text>
</comment>
<evidence type="ECO:0000256" key="2">
    <source>
        <dbReference type="ARBA" id="ARBA00005851"/>
    </source>
</evidence>
<dbReference type="GO" id="GO:0042438">
    <property type="term" value="P:melanin biosynthetic process"/>
    <property type="evidence" value="ECO:0007669"/>
    <property type="project" value="UniProtKB-KW"/>
</dbReference>
<comment type="function">
    <text evidence="8">Tautomerization of D-dopachrome with decarboxylation to give 5,6-dihydroxyindole (DHI).</text>
</comment>
<dbReference type="GO" id="GO:0005737">
    <property type="term" value="C:cytoplasm"/>
    <property type="evidence" value="ECO:0007669"/>
    <property type="project" value="UniProtKB-SubCell"/>
</dbReference>
<keyword evidence="4" id="KW-0963">Cytoplasm</keyword>
<evidence type="ECO:0000313" key="10">
    <source>
        <dbReference type="Ensembl" id="ENSORLP00020025032.1"/>
    </source>
</evidence>
<sequence length="179" mass="19933">MPFVELQTNLPGSSFNEDFLKKLCSCVASTLSKPEERMNVVVKPGLPMLMAGSCSPCVILSVAAISVTDSADKNKQHSAKIFEFLTKELSMTEDRGTRFQSMLQSQAPLAKPSSSPPPWGSMVNLSPWMESIKGTVHTVLTGWMWGHAWEKETWGWCTDHTGNDTKTWGWTRQAHTTRQ</sequence>
<comment type="subcellular location">
    <subcellularLocation>
        <location evidence="1">Cytoplasm</location>
    </subcellularLocation>
</comment>
<evidence type="ECO:0000256" key="7">
    <source>
        <dbReference type="ARBA" id="ARBA00023239"/>
    </source>
</evidence>
<evidence type="ECO:0000256" key="1">
    <source>
        <dbReference type="ARBA" id="ARBA00004496"/>
    </source>
</evidence>
<protein>
    <recommendedName>
        <fullName evidence="9">D-dopachrome decarboxylase</fullName>
        <ecNumber evidence="9">4.1.1.84</ecNumber>
    </recommendedName>
</protein>
<evidence type="ECO:0000256" key="9">
    <source>
        <dbReference type="ARBA" id="ARBA00038884"/>
    </source>
</evidence>
<keyword evidence="7" id="KW-0456">Lyase</keyword>
<reference evidence="10 11" key="2">
    <citation type="submission" date="2017-04" db="EMBL/GenBank/DDBJ databases">
        <title>CpG methylation of centromeres and impact of large insertions on vertebrate speciation.</title>
        <authorList>
            <person name="Ichikawa K."/>
            <person name="Yoshimura J."/>
            <person name="Morishita S."/>
        </authorList>
    </citation>
    <scope>NUCLEOTIDE SEQUENCE</scope>
    <source>
        <strain evidence="10 11">HNI</strain>
    </source>
</reference>
<evidence type="ECO:0000313" key="11">
    <source>
        <dbReference type="Proteomes" id="UP000265180"/>
    </source>
</evidence>
<evidence type="ECO:0000256" key="8">
    <source>
        <dbReference type="ARBA" id="ARBA00037460"/>
    </source>
</evidence>
<evidence type="ECO:0000256" key="6">
    <source>
        <dbReference type="ARBA" id="ARBA00023101"/>
    </source>
</evidence>
<dbReference type="Proteomes" id="UP000265180">
    <property type="component" value="Chromosome 1"/>
</dbReference>
<dbReference type="Pfam" id="PF01187">
    <property type="entry name" value="MIF"/>
    <property type="match status" value="1"/>
</dbReference>
<evidence type="ECO:0000256" key="5">
    <source>
        <dbReference type="ARBA" id="ARBA00022990"/>
    </source>
</evidence>
<name>A0A3P9LW83_ORYLA</name>
<dbReference type="InterPro" id="IPR014347">
    <property type="entry name" value="Tautomerase/MIF_sf"/>
</dbReference>
<dbReference type="GO" id="GO:0033981">
    <property type="term" value="F:D-dopachrome decarboxylase activity"/>
    <property type="evidence" value="ECO:0007669"/>
    <property type="project" value="UniProtKB-EC"/>
</dbReference>
<evidence type="ECO:0000256" key="3">
    <source>
        <dbReference type="ARBA" id="ARBA00011233"/>
    </source>
</evidence>
<keyword evidence="6" id="KW-0470">Melanin biosynthesis</keyword>
<reference key="1">
    <citation type="journal article" date="2007" name="Nature">
        <title>The medaka draft genome and insights into vertebrate genome evolution.</title>
        <authorList>
            <person name="Kasahara M."/>
            <person name="Naruse K."/>
            <person name="Sasaki S."/>
            <person name="Nakatani Y."/>
            <person name="Qu W."/>
            <person name="Ahsan B."/>
            <person name="Yamada T."/>
            <person name="Nagayasu Y."/>
            <person name="Doi K."/>
            <person name="Kasai Y."/>
            <person name="Jindo T."/>
            <person name="Kobayashi D."/>
            <person name="Shimada A."/>
            <person name="Toyoda A."/>
            <person name="Kuroki Y."/>
            <person name="Fujiyama A."/>
            <person name="Sasaki T."/>
            <person name="Shimizu A."/>
            <person name="Asakawa S."/>
            <person name="Shimizu N."/>
            <person name="Hashimoto S."/>
            <person name="Yang J."/>
            <person name="Lee Y."/>
            <person name="Matsushima K."/>
            <person name="Sugano S."/>
            <person name="Sakaizumi M."/>
            <person name="Narita T."/>
            <person name="Ohishi K."/>
            <person name="Haga S."/>
            <person name="Ohta F."/>
            <person name="Nomoto H."/>
            <person name="Nogata K."/>
            <person name="Morishita T."/>
            <person name="Endo T."/>
            <person name="Shin-I T."/>
            <person name="Takeda H."/>
            <person name="Morishita S."/>
            <person name="Kohara Y."/>
        </authorList>
    </citation>
    <scope>NUCLEOTIDE SEQUENCE [LARGE SCALE GENOMIC DNA]</scope>
    <source>
        <strain>Hd-rR</strain>
    </source>
</reference>
<dbReference type="Ensembl" id="ENSORLT00020005454.1">
    <property type="protein sequence ID" value="ENSORLP00020025032.1"/>
    <property type="gene ID" value="ENSORLG00020006750.1"/>
</dbReference>
<dbReference type="Gene3D" id="3.30.429.10">
    <property type="entry name" value="Macrophage Migration Inhibitory Factor"/>
    <property type="match status" value="1"/>
</dbReference>